<accession>A0ABW6SGT3</accession>
<evidence type="ECO:0000256" key="1">
    <source>
        <dbReference type="SAM" id="Phobius"/>
    </source>
</evidence>
<reference evidence="2 3" key="1">
    <citation type="submission" date="2024-10" db="EMBL/GenBank/DDBJ databases">
        <title>The Natural Products Discovery Center: Release of the First 8490 Sequenced Strains for Exploring Actinobacteria Biosynthetic Diversity.</title>
        <authorList>
            <person name="Kalkreuter E."/>
            <person name="Kautsar S.A."/>
            <person name="Yang D."/>
            <person name="Bader C.D."/>
            <person name="Teijaro C.N."/>
            <person name="Fluegel L."/>
            <person name="Davis C.M."/>
            <person name="Simpson J.R."/>
            <person name="Lauterbach L."/>
            <person name="Steele A.D."/>
            <person name="Gui C."/>
            <person name="Meng S."/>
            <person name="Li G."/>
            <person name="Viehrig K."/>
            <person name="Ye F."/>
            <person name="Su P."/>
            <person name="Kiefer A.F."/>
            <person name="Nichols A."/>
            <person name="Cepeda A.J."/>
            <person name="Yan W."/>
            <person name="Fan B."/>
            <person name="Jiang Y."/>
            <person name="Adhikari A."/>
            <person name="Zheng C.-J."/>
            <person name="Schuster L."/>
            <person name="Cowan T.M."/>
            <person name="Smanski M.J."/>
            <person name="Chevrette M.G."/>
            <person name="De Carvalho L.P.S."/>
            <person name="Shen B."/>
        </authorList>
    </citation>
    <scope>NUCLEOTIDE SEQUENCE [LARGE SCALE GENOMIC DNA]</scope>
    <source>
        <strain evidence="2 3">NPDC002173</strain>
    </source>
</reference>
<dbReference type="GO" id="GO:0016787">
    <property type="term" value="F:hydrolase activity"/>
    <property type="evidence" value="ECO:0007669"/>
    <property type="project" value="UniProtKB-KW"/>
</dbReference>
<keyword evidence="1" id="KW-0812">Transmembrane</keyword>
<dbReference type="Proteomes" id="UP001602013">
    <property type="component" value="Unassembled WGS sequence"/>
</dbReference>
<evidence type="ECO:0000313" key="3">
    <source>
        <dbReference type="Proteomes" id="UP001602013"/>
    </source>
</evidence>
<dbReference type="InterPro" id="IPR050583">
    <property type="entry name" value="Mycobacterial_A85_antigen"/>
</dbReference>
<name>A0ABW6SGT3_9ACTN</name>
<dbReference type="SUPFAM" id="SSF53474">
    <property type="entry name" value="alpha/beta-Hydrolases"/>
    <property type="match status" value="1"/>
</dbReference>
<keyword evidence="2" id="KW-0378">Hydrolase</keyword>
<dbReference type="Pfam" id="PF00756">
    <property type="entry name" value="Esterase"/>
    <property type="match status" value="1"/>
</dbReference>
<gene>
    <name evidence="2" type="ORF">ACFYXI_01340</name>
</gene>
<comment type="caution">
    <text evidence="2">The sequence shown here is derived from an EMBL/GenBank/DDBJ whole genome shotgun (WGS) entry which is preliminary data.</text>
</comment>
<dbReference type="RefSeq" id="WP_387408250.1">
    <property type="nucleotide sequence ID" value="NZ_JBIASD010000001.1"/>
</dbReference>
<keyword evidence="1" id="KW-1133">Transmembrane helix</keyword>
<organism evidence="2 3">
    <name type="scientific">Microtetraspora malaysiensis</name>
    <dbReference type="NCBI Taxonomy" id="161358"/>
    <lineage>
        <taxon>Bacteria</taxon>
        <taxon>Bacillati</taxon>
        <taxon>Actinomycetota</taxon>
        <taxon>Actinomycetes</taxon>
        <taxon>Streptosporangiales</taxon>
        <taxon>Streptosporangiaceae</taxon>
        <taxon>Microtetraspora</taxon>
    </lineage>
</organism>
<feature type="transmembrane region" description="Helical" evidence="1">
    <location>
        <begin position="45"/>
        <end position="66"/>
    </location>
</feature>
<dbReference type="PANTHER" id="PTHR48098">
    <property type="entry name" value="ENTEROCHELIN ESTERASE-RELATED"/>
    <property type="match status" value="1"/>
</dbReference>
<protein>
    <submittedName>
        <fullName evidence="2">Alpha/beta hydrolase</fullName>
    </submittedName>
</protein>
<keyword evidence="3" id="KW-1185">Reference proteome</keyword>
<evidence type="ECO:0000313" key="2">
    <source>
        <dbReference type="EMBL" id="MFF3664207.1"/>
    </source>
</evidence>
<dbReference type="PANTHER" id="PTHR48098:SF1">
    <property type="entry name" value="DIACYLGLYCEROL ACYLTRANSFERASE_MYCOLYLTRANSFERASE AG85A"/>
    <property type="match status" value="1"/>
</dbReference>
<dbReference type="Gene3D" id="3.40.50.1820">
    <property type="entry name" value="alpha/beta hydrolase"/>
    <property type="match status" value="1"/>
</dbReference>
<dbReference type="InterPro" id="IPR000801">
    <property type="entry name" value="Esterase-like"/>
</dbReference>
<keyword evidence="1" id="KW-0472">Membrane</keyword>
<dbReference type="InterPro" id="IPR029058">
    <property type="entry name" value="AB_hydrolase_fold"/>
</dbReference>
<sequence>MALTSITLQVFVAALAVAALAATVWLWPRLSGQGWLPVTGRIGVLVADQILTLAALGLALNSYFAFYASWSDLLGTDTSTAPIIPATGAAAGAGEVQVLSSTPVASARPGSGRSGGRLEEVVVSGPRSGLSAPAYVYLPPQYFEKKYATARFPVIVGLTGYPGDAKNLVTRLNLPQHAAGLIAGHQMHPTIMVLMRPTVAPPRDTECVDVPGGPKAETFLSTDLQHAISTAFRTGTDAQSWGVLGGSTGGYCALKLAMKHPEVFSAAVSLSGYYHGLIDVTTGDLFGGDKRLRDEHDLMWRLAHLPAPPVSVLVTSSEHGEANYQATKAFLAAVKPPMQASSLILPSGGHNFATWNREVPQALPWLAQQLHDPGRA</sequence>
<dbReference type="EMBL" id="JBIASD010000001">
    <property type="protein sequence ID" value="MFF3664207.1"/>
    <property type="molecule type" value="Genomic_DNA"/>
</dbReference>
<proteinExistence type="predicted"/>